<gene>
    <name evidence="13" type="ORF">BDV23DRAFT_192172</name>
</gene>
<dbReference type="GO" id="GO:0052650">
    <property type="term" value="F:all-trans-retinol dehydrogenase (NADP+) activity"/>
    <property type="evidence" value="ECO:0007669"/>
    <property type="project" value="UniProtKB-ARBA"/>
</dbReference>
<dbReference type="EMBL" id="ML735215">
    <property type="protein sequence ID" value="KAE8396342.1"/>
    <property type="molecule type" value="Genomic_DNA"/>
</dbReference>
<keyword evidence="5" id="KW-1133">Transmembrane helix</keyword>
<keyword evidence="6" id="KW-0560">Oxidoreductase</keyword>
<evidence type="ECO:0000256" key="2">
    <source>
        <dbReference type="ARBA" id="ARBA00006484"/>
    </source>
</evidence>
<dbReference type="SUPFAM" id="SSF51735">
    <property type="entry name" value="NAD(P)-binding Rossmann-fold domains"/>
    <property type="match status" value="1"/>
</dbReference>
<dbReference type="InterPro" id="IPR020904">
    <property type="entry name" value="Sc_DH/Rdtase_CS"/>
</dbReference>
<keyword evidence="7" id="KW-0443">Lipid metabolism</keyword>
<evidence type="ECO:0000256" key="10">
    <source>
        <dbReference type="ARBA" id="ARBA00068717"/>
    </source>
</evidence>
<dbReference type="FunFam" id="3.40.50.720:FF:000131">
    <property type="entry name" value="Short-chain dehydrogenase/reductase 3"/>
    <property type="match status" value="1"/>
</dbReference>
<dbReference type="PRINTS" id="PR00080">
    <property type="entry name" value="SDRFAMILY"/>
</dbReference>
<name>A0A5N7CPY2_PETAA</name>
<comment type="similarity">
    <text evidence="2 12">Belongs to the short-chain dehydrogenases/reductases (SDR) family.</text>
</comment>
<evidence type="ECO:0000256" key="4">
    <source>
        <dbReference type="ARBA" id="ARBA00022857"/>
    </source>
</evidence>
<reference evidence="13" key="1">
    <citation type="submission" date="2019-04" db="EMBL/GenBank/DDBJ databases">
        <title>Friends and foes A comparative genomics studyof 23 Aspergillus species from section Flavi.</title>
        <authorList>
            <consortium name="DOE Joint Genome Institute"/>
            <person name="Kjaerbolling I."/>
            <person name="Vesth T."/>
            <person name="Frisvad J.C."/>
            <person name="Nybo J.L."/>
            <person name="Theobald S."/>
            <person name="Kildgaard S."/>
            <person name="Isbrandt T."/>
            <person name="Kuo A."/>
            <person name="Sato A."/>
            <person name="Lyhne E.K."/>
            <person name="Kogle M.E."/>
            <person name="Wiebenga A."/>
            <person name="Kun R.S."/>
            <person name="Lubbers R.J."/>
            <person name="Makela M.R."/>
            <person name="Barry K."/>
            <person name="Chovatia M."/>
            <person name="Clum A."/>
            <person name="Daum C."/>
            <person name="Haridas S."/>
            <person name="He G."/>
            <person name="LaButti K."/>
            <person name="Lipzen A."/>
            <person name="Mondo S."/>
            <person name="Riley R."/>
            <person name="Salamov A."/>
            <person name="Simmons B.A."/>
            <person name="Magnuson J.K."/>
            <person name="Henrissat B."/>
            <person name="Mortensen U.H."/>
            <person name="Larsen T.O."/>
            <person name="Devries R.P."/>
            <person name="Grigoriev I.V."/>
            <person name="Machida M."/>
            <person name="Baker S.E."/>
            <person name="Andersen M.R."/>
        </authorList>
    </citation>
    <scope>NUCLEOTIDE SEQUENCE [LARGE SCALE GENOMIC DNA]</scope>
    <source>
        <strain evidence="13">IBT 14317</strain>
    </source>
</reference>
<dbReference type="Gene3D" id="3.40.50.720">
    <property type="entry name" value="NAD(P)-binding Rossmann-like Domain"/>
    <property type="match status" value="1"/>
</dbReference>
<dbReference type="OrthoDB" id="10253736at2759"/>
<comment type="function">
    <text evidence="9">Catalyzes the reduction of all-trans-retinal to all-trans-retinol in the presence of NADPH.</text>
</comment>
<keyword evidence="4" id="KW-0521">NADP</keyword>
<evidence type="ECO:0000256" key="12">
    <source>
        <dbReference type="RuleBase" id="RU000363"/>
    </source>
</evidence>
<sequence length="334" mass="37288">MSTNNQFQLCLCKAQSLFTRLHPSMQHALLNPYVQTSLAVLLALALVKGLNGYLSKRVQNNWLRIDKWDPARELVALTGGCSGIGKKIMEDLSRRNVKVVILDINEPDFSLPPNVFFYKTDVTSRSTVKQVASQVRKDHGEPTVLINNAGVGTMDTILDKPEDQIRLTMEVNTLSHFWTVKEFLPSMIQMDHGHIVTVASMASFAGIGEITDYSCSKAAALAFHEGLSQEVRHWYGSKKVRTSIIHPIWVRTPLIDAILKAGKKWKQPVLEPEEISAAVVNQIVSGDGGQVVVPGRYGVAAMLRGFPNWIQETIRDRLSLDFVMLRELEKQLGK</sequence>
<evidence type="ECO:0000256" key="11">
    <source>
        <dbReference type="ARBA" id="ARBA00082544"/>
    </source>
</evidence>
<evidence type="ECO:0000256" key="6">
    <source>
        <dbReference type="ARBA" id="ARBA00023002"/>
    </source>
</evidence>
<dbReference type="PANTHER" id="PTHR24322">
    <property type="entry name" value="PKSB"/>
    <property type="match status" value="1"/>
</dbReference>
<accession>A0A5N7CPY2</accession>
<dbReference type="InterPro" id="IPR002347">
    <property type="entry name" value="SDR_fam"/>
</dbReference>
<evidence type="ECO:0000256" key="5">
    <source>
        <dbReference type="ARBA" id="ARBA00022989"/>
    </source>
</evidence>
<dbReference type="PANTHER" id="PTHR24322:SF736">
    <property type="entry name" value="RETINOL DEHYDROGENASE 10"/>
    <property type="match status" value="1"/>
</dbReference>
<dbReference type="GO" id="GO:0016020">
    <property type="term" value="C:membrane"/>
    <property type="evidence" value="ECO:0007669"/>
    <property type="project" value="UniProtKB-SubCell"/>
</dbReference>
<keyword evidence="3" id="KW-0812">Transmembrane</keyword>
<dbReference type="CDD" id="cd05339">
    <property type="entry name" value="17beta-HSDXI-like_SDR_c"/>
    <property type="match status" value="1"/>
</dbReference>
<dbReference type="InterPro" id="IPR036291">
    <property type="entry name" value="NAD(P)-bd_dom_sf"/>
</dbReference>
<proteinExistence type="inferred from homology"/>
<evidence type="ECO:0000256" key="7">
    <source>
        <dbReference type="ARBA" id="ARBA00023098"/>
    </source>
</evidence>
<dbReference type="Pfam" id="PF00106">
    <property type="entry name" value="adh_short"/>
    <property type="match status" value="1"/>
</dbReference>
<dbReference type="AlphaFoldDB" id="A0A5N7CPY2"/>
<evidence type="ECO:0000256" key="1">
    <source>
        <dbReference type="ARBA" id="ARBA00004141"/>
    </source>
</evidence>
<protein>
    <recommendedName>
        <fullName evidence="10">Short-chain dehydrogenase/reductase 3</fullName>
    </recommendedName>
    <alternativeName>
        <fullName evidence="11">Retinal short-chain dehydrogenase/reductase 1</fullName>
    </alternativeName>
</protein>
<dbReference type="Proteomes" id="UP000326877">
    <property type="component" value="Unassembled WGS sequence"/>
</dbReference>
<dbReference type="PRINTS" id="PR00081">
    <property type="entry name" value="GDHRDH"/>
</dbReference>
<evidence type="ECO:0000256" key="8">
    <source>
        <dbReference type="ARBA" id="ARBA00023136"/>
    </source>
</evidence>
<dbReference type="GO" id="GO:0044550">
    <property type="term" value="P:secondary metabolite biosynthetic process"/>
    <property type="evidence" value="ECO:0007669"/>
    <property type="project" value="UniProtKB-ARBA"/>
</dbReference>
<keyword evidence="8" id="KW-0472">Membrane</keyword>
<organism evidence="13">
    <name type="scientific">Petromyces alliaceus</name>
    <name type="common">Aspergillus alliaceus</name>
    <dbReference type="NCBI Taxonomy" id="209559"/>
    <lineage>
        <taxon>Eukaryota</taxon>
        <taxon>Fungi</taxon>
        <taxon>Dikarya</taxon>
        <taxon>Ascomycota</taxon>
        <taxon>Pezizomycotina</taxon>
        <taxon>Eurotiomycetes</taxon>
        <taxon>Eurotiomycetidae</taxon>
        <taxon>Eurotiales</taxon>
        <taxon>Aspergillaceae</taxon>
        <taxon>Aspergillus</taxon>
        <taxon>Aspergillus subgen. Circumdati</taxon>
    </lineage>
</organism>
<dbReference type="PROSITE" id="PS00061">
    <property type="entry name" value="ADH_SHORT"/>
    <property type="match status" value="1"/>
</dbReference>
<evidence type="ECO:0000256" key="3">
    <source>
        <dbReference type="ARBA" id="ARBA00022692"/>
    </source>
</evidence>
<evidence type="ECO:0000313" key="13">
    <source>
        <dbReference type="EMBL" id="KAE8396342.1"/>
    </source>
</evidence>
<evidence type="ECO:0000256" key="9">
    <source>
        <dbReference type="ARBA" id="ARBA00059620"/>
    </source>
</evidence>
<comment type="subcellular location">
    <subcellularLocation>
        <location evidence="1">Membrane</location>
        <topology evidence="1">Multi-pass membrane protein</topology>
    </subcellularLocation>
</comment>